<proteinExistence type="predicted"/>
<name>A0ABN0G9G3_9BURK</name>
<keyword evidence="3" id="KW-1185">Reference proteome</keyword>
<organism evidence="2 3">
    <name type="scientific">Burkholderia humptydooensis MSMB43</name>
    <dbReference type="NCBI Taxonomy" id="441157"/>
    <lineage>
        <taxon>Bacteria</taxon>
        <taxon>Pseudomonadati</taxon>
        <taxon>Pseudomonadota</taxon>
        <taxon>Betaproteobacteria</taxon>
        <taxon>Burkholderiales</taxon>
        <taxon>Burkholderiaceae</taxon>
        <taxon>Burkholderia</taxon>
        <taxon>pseudomallei group</taxon>
    </lineage>
</organism>
<dbReference type="EMBL" id="JH692062">
    <property type="protein sequence ID" value="EIP88804.1"/>
    <property type="molecule type" value="Genomic_DNA"/>
</dbReference>
<gene>
    <name evidence="2" type="ORF">A33K_14904</name>
</gene>
<evidence type="ECO:0000256" key="1">
    <source>
        <dbReference type="SAM" id="MobiDB-lite"/>
    </source>
</evidence>
<feature type="region of interest" description="Disordered" evidence="1">
    <location>
        <begin position="18"/>
        <end position="62"/>
    </location>
</feature>
<protein>
    <submittedName>
        <fullName evidence="2">Uncharacterized protein</fullName>
    </submittedName>
</protein>
<reference evidence="3" key="1">
    <citation type="journal article" date="2012" name="J. Bacteriol.">
        <title>Revised Genome Sequence of Burkholderia thailandensis MSMB43 with Improved Annotation.</title>
        <authorList>
            <person name="Zhuo Y."/>
            <person name="Liu L."/>
            <person name="Wang Q."/>
            <person name="Liu X."/>
            <person name="Ren B."/>
            <person name="Liu M."/>
            <person name="Ni P."/>
            <person name="Cheng Y.Q."/>
            <person name="Zhang L."/>
        </authorList>
    </citation>
    <scope>NUCLEOTIDE SEQUENCE [LARGE SCALE GENOMIC DNA]</scope>
    <source>
        <strain evidence="3">MSMB43</strain>
    </source>
</reference>
<accession>A0ABN0G9G3</accession>
<evidence type="ECO:0000313" key="3">
    <source>
        <dbReference type="Proteomes" id="UP000004682"/>
    </source>
</evidence>
<evidence type="ECO:0000313" key="2">
    <source>
        <dbReference type="EMBL" id="EIP88804.1"/>
    </source>
</evidence>
<dbReference type="Proteomes" id="UP000004682">
    <property type="component" value="Unassembled WGS sequence"/>
</dbReference>
<sequence>MRVRHIYRLLISSICRGGAPRGRPLSSVGRGPADARPSIARRNRAASRCCDAARARRRAPMRRRPLRFRIAAAPDIAARTSHGRMARMARMAAA</sequence>